<comment type="similarity">
    <text evidence="1">Belongs to the ARG7 family.</text>
</comment>
<proteinExistence type="inferred from homology"/>
<dbReference type="Gramene" id="Kaladp0008s0399.1.v1.1">
    <property type="protein sequence ID" value="Kaladp0008s0399.1.v1.1.CDS.1"/>
    <property type="gene ID" value="Kaladp0008s0399.v1.1"/>
</dbReference>
<dbReference type="GO" id="GO:0009733">
    <property type="term" value="P:response to auxin"/>
    <property type="evidence" value="ECO:0007669"/>
    <property type="project" value="InterPro"/>
</dbReference>
<dbReference type="EnsemblPlants" id="Kaladp0008s0399.1.v1.1">
    <property type="protein sequence ID" value="Kaladp0008s0399.1.v1.1.CDS.1"/>
    <property type="gene ID" value="Kaladp0008s0399.v1.1"/>
</dbReference>
<organism evidence="2 3">
    <name type="scientific">Kalanchoe fedtschenkoi</name>
    <name type="common">Lavender scallops</name>
    <name type="synonym">South American air plant</name>
    <dbReference type="NCBI Taxonomy" id="63787"/>
    <lineage>
        <taxon>Eukaryota</taxon>
        <taxon>Viridiplantae</taxon>
        <taxon>Streptophyta</taxon>
        <taxon>Embryophyta</taxon>
        <taxon>Tracheophyta</taxon>
        <taxon>Spermatophyta</taxon>
        <taxon>Magnoliopsida</taxon>
        <taxon>eudicotyledons</taxon>
        <taxon>Gunneridae</taxon>
        <taxon>Pentapetalae</taxon>
        <taxon>Saxifragales</taxon>
        <taxon>Crassulaceae</taxon>
        <taxon>Kalanchoe</taxon>
    </lineage>
</organism>
<keyword evidence="3" id="KW-1185">Reference proteome</keyword>
<dbReference type="Proteomes" id="UP000594263">
    <property type="component" value="Unplaced"/>
</dbReference>
<accession>A0A7N0RCY5</accession>
<dbReference type="InterPro" id="IPR003676">
    <property type="entry name" value="SAUR_fam"/>
</dbReference>
<dbReference type="Pfam" id="PF02519">
    <property type="entry name" value="Auxin_inducible"/>
    <property type="match status" value="1"/>
</dbReference>
<name>A0A7N0RCY5_KALFE</name>
<reference evidence="2" key="1">
    <citation type="submission" date="2021-01" db="UniProtKB">
        <authorList>
            <consortium name="EnsemblPlants"/>
        </authorList>
    </citation>
    <scope>IDENTIFICATION</scope>
</reference>
<protein>
    <recommendedName>
        <fullName evidence="4">Small auxin up regulated protein</fullName>
    </recommendedName>
</protein>
<dbReference type="PANTHER" id="PTHR31374">
    <property type="entry name" value="AUXIN-INDUCED PROTEIN-LIKE-RELATED"/>
    <property type="match status" value="1"/>
</dbReference>
<sequence>MDQSLLADSKTDSKKLRKIVKIQRILRKCRKLADSFENNSSKGSNKRTKFLKRTLSFTDNSSTTGESRSDVVPKGYLAICVGKDTRRFIIPIEYLSHEAFKMLLREAEEEFGFLQGEIFGWIYTVRHVDCGHHQ</sequence>
<evidence type="ECO:0000256" key="1">
    <source>
        <dbReference type="ARBA" id="ARBA00006974"/>
    </source>
</evidence>
<evidence type="ECO:0000313" key="3">
    <source>
        <dbReference type="Proteomes" id="UP000594263"/>
    </source>
</evidence>
<evidence type="ECO:0008006" key="4">
    <source>
        <dbReference type="Google" id="ProtNLM"/>
    </source>
</evidence>
<dbReference type="PANTHER" id="PTHR31374:SF7">
    <property type="entry name" value="SAUR-LIKE AUXIN-RESPONSIVE PROTEIN FAMILY"/>
    <property type="match status" value="1"/>
</dbReference>
<dbReference type="AlphaFoldDB" id="A0A7N0RCY5"/>
<evidence type="ECO:0000313" key="2">
    <source>
        <dbReference type="EnsemblPlants" id="Kaladp0008s0399.1.v1.1.CDS.1"/>
    </source>
</evidence>